<dbReference type="EMBL" id="CM002290">
    <property type="protein sequence ID" value="ESW25079.1"/>
    <property type="molecule type" value="Genomic_DNA"/>
</dbReference>
<gene>
    <name evidence="1" type="ORF">PHAVU_003G005600g</name>
</gene>
<dbReference type="OMA" id="EPNIKCN"/>
<dbReference type="Gramene" id="ESW25079">
    <property type="protein sequence ID" value="ESW25079"/>
    <property type="gene ID" value="PHAVU_003G005600g"/>
</dbReference>
<dbReference type="eggNOG" id="ENOG502SZAW">
    <property type="taxonomic scope" value="Eukaryota"/>
</dbReference>
<accession>V7C4L6</accession>
<evidence type="ECO:0000313" key="2">
    <source>
        <dbReference type="Proteomes" id="UP000000226"/>
    </source>
</evidence>
<dbReference type="Proteomes" id="UP000000226">
    <property type="component" value="Chromosome 3"/>
</dbReference>
<sequence length="107" mass="11052">MNNPNIKNTNLMAKDNPGHILLPPPKGVSSKLLPLKSISDPRNLSGQNKAGLSHKLGSLPMAHTLTNTCAPFGIVWPCISNSSSASLGSKSGAGGCSLKVSFNIACK</sequence>
<dbReference type="AlphaFoldDB" id="V7C4L6"/>
<proteinExistence type="predicted"/>
<name>V7C4L6_PHAVU</name>
<protein>
    <submittedName>
        <fullName evidence="1">Uncharacterized protein</fullName>
    </submittedName>
</protein>
<reference evidence="2" key="1">
    <citation type="journal article" date="2014" name="Nat. Genet.">
        <title>A reference genome for common bean and genome-wide analysis of dual domestications.</title>
        <authorList>
            <person name="Schmutz J."/>
            <person name="McClean P.E."/>
            <person name="Mamidi S."/>
            <person name="Wu G.A."/>
            <person name="Cannon S.B."/>
            <person name="Grimwood J."/>
            <person name="Jenkins J."/>
            <person name="Shu S."/>
            <person name="Song Q."/>
            <person name="Chavarro C."/>
            <person name="Torres-Torres M."/>
            <person name="Geffroy V."/>
            <person name="Moghaddam S.M."/>
            <person name="Gao D."/>
            <person name="Abernathy B."/>
            <person name="Barry K."/>
            <person name="Blair M."/>
            <person name="Brick M.A."/>
            <person name="Chovatia M."/>
            <person name="Gepts P."/>
            <person name="Goodstein D.M."/>
            <person name="Gonzales M."/>
            <person name="Hellsten U."/>
            <person name="Hyten D.L."/>
            <person name="Jia G."/>
            <person name="Kelly J.D."/>
            <person name="Kudrna D."/>
            <person name="Lee R."/>
            <person name="Richard M.M."/>
            <person name="Miklas P.N."/>
            <person name="Osorno J.M."/>
            <person name="Rodrigues J."/>
            <person name="Thareau V."/>
            <person name="Urrea C.A."/>
            <person name="Wang M."/>
            <person name="Yu Y."/>
            <person name="Zhang M."/>
            <person name="Wing R.A."/>
            <person name="Cregan P.B."/>
            <person name="Rokhsar D.S."/>
            <person name="Jackson S.A."/>
        </authorList>
    </citation>
    <scope>NUCLEOTIDE SEQUENCE [LARGE SCALE GENOMIC DNA]</scope>
    <source>
        <strain evidence="2">cv. G19833</strain>
    </source>
</reference>
<evidence type="ECO:0000313" key="1">
    <source>
        <dbReference type="EMBL" id="ESW25079.1"/>
    </source>
</evidence>
<organism evidence="1 2">
    <name type="scientific">Phaseolus vulgaris</name>
    <name type="common">Kidney bean</name>
    <name type="synonym">French bean</name>
    <dbReference type="NCBI Taxonomy" id="3885"/>
    <lineage>
        <taxon>Eukaryota</taxon>
        <taxon>Viridiplantae</taxon>
        <taxon>Streptophyta</taxon>
        <taxon>Embryophyta</taxon>
        <taxon>Tracheophyta</taxon>
        <taxon>Spermatophyta</taxon>
        <taxon>Magnoliopsida</taxon>
        <taxon>eudicotyledons</taxon>
        <taxon>Gunneridae</taxon>
        <taxon>Pentapetalae</taxon>
        <taxon>rosids</taxon>
        <taxon>fabids</taxon>
        <taxon>Fabales</taxon>
        <taxon>Fabaceae</taxon>
        <taxon>Papilionoideae</taxon>
        <taxon>50 kb inversion clade</taxon>
        <taxon>NPAAA clade</taxon>
        <taxon>indigoferoid/millettioid clade</taxon>
        <taxon>Phaseoleae</taxon>
        <taxon>Phaseolus</taxon>
    </lineage>
</organism>
<keyword evidence="2" id="KW-1185">Reference proteome</keyword>
<dbReference type="OrthoDB" id="1813162at2759"/>